<organism evidence="7 8">
    <name type="scientific">Corchorus olitorius</name>
    <dbReference type="NCBI Taxonomy" id="93759"/>
    <lineage>
        <taxon>Eukaryota</taxon>
        <taxon>Viridiplantae</taxon>
        <taxon>Streptophyta</taxon>
        <taxon>Embryophyta</taxon>
        <taxon>Tracheophyta</taxon>
        <taxon>Spermatophyta</taxon>
        <taxon>Magnoliopsida</taxon>
        <taxon>eudicotyledons</taxon>
        <taxon>Gunneridae</taxon>
        <taxon>Pentapetalae</taxon>
        <taxon>rosids</taxon>
        <taxon>malvids</taxon>
        <taxon>Malvales</taxon>
        <taxon>Malvaceae</taxon>
        <taxon>Grewioideae</taxon>
        <taxon>Apeibeae</taxon>
        <taxon>Corchorus</taxon>
    </lineage>
</organism>
<keyword evidence="2" id="KW-0547">Nucleotide-binding</keyword>
<accession>A0A1R3H865</accession>
<comment type="caution">
    <text evidence="7">The sequence shown here is derived from an EMBL/GenBank/DDBJ whole genome shotgun (WGS) entry which is preliminary data.</text>
</comment>
<dbReference type="InterPro" id="IPR056789">
    <property type="entry name" value="LRR_R13L1-DRL21"/>
</dbReference>
<sequence length="461" mass="51896">MAEALISVVVDQLISVGDKELAQRVKLVRGVDAEVEKLTSNLQAIQAVLQDAEKRREKEAAVKLWLEKLKDVSYDVDDALDEWNTAILKLQNSGDTHKEFKVGTGKKSSCKLGDLGDLRHLEGTLIIRGMHNVEEASEAREARLSTKPGLRELVLDFYKVNWDKRDGENEAVVLEALHPSPSLQTLKIWYSNGPTTLFPSWMTSLTMLKTIELFRCLNWESLPPLGKLASLESLSISWMKKVKKVGEDFLGIERRGEVEESYSFTNIIAFPNLKELTLWKMEELEDWEYGNLFSNESSSSGGITIMPGLHSLTVEDCPKLKALPRHLFHHLQQLSIGGCPIISQRFEEPNGEDWPYISRIPNRNIQKSWQTEEAAFFGDTVVPKLIVPFVLRTLVMSAMYQETSPDLKVVANILKDILEISNTASASNELKTMTLALGAELFSLLPIQNSESCQNCVMPFF</sequence>
<dbReference type="PANTHER" id="PTHR47186:SF30">
    <property type="entry name" value="EF-HAND DOMAIN-CONTAINING PROTEIN"/>
    <property type="match status" value="1"/>
</dbReference>
<keyword evidence="3" id="KW-0611">Plant defense</keyword>
<dbReference type="InterPro" id="IPR041118">
    <property type="entry name" value="Rx_N"/>
</dbReference>
<gene>
    <name evidence="7" type="ORF">COLO4_30519</name>
</gene>
<dbReference type="InterPro" id="IPR032675">
    <property type="entry name" value="LRR_dom_sf"/>
</dbReference>
<evidence type="ECO:0000256" key="4">
    <source>
        <dbReference type="SAM" id="Coils"/>
    </source>
</evidence>
<keyword evidence="8" id="KW-1185">Reference proteome</keyword>
<evidence type="ECO:0000259" key="6">
    <source>
        <dbReference type="Pfam" id="PF25019"/>
    </source>
</evidence>
<dbReference type="CDD" id="cd14798">
    <property type="entry name" value="RX-CC_like"/>
    <property type="match status" value="1"/>
</dbReference>
<feature type="coiled-coil region" evidence="4">
    <location>
        <begin position="35"/>
        <end position="62"/>
    </location>
</feature>
<evidence type="ECO:0000313" key="7">
    <source>
        <dbReference type="EMBL" id="OMO66517.1"/>
    </source>
</evidence>
<dbReference type="AlphaFoldDB" id="A0A1R3H865"/>
<dbReference type="STRING" id="93759.A0A1R3H865"/>
<feature type="domain" description="R13L1/DRL21-like LRR repeat region" evidence="6">
    <location>
        <begin position="112"/>
        <end position="239"/>
    </location>
</feature>
<dbReference type="Pfam" id="PF18052">
    <property type="entry name" value="Rx_N"/>
    <property type="match status" value="1"/>
</dbReference>
<dbReference type="Pfam" id="PF25019">
    <property type="entry name" value="LRR_R13L1-DRL21"/>
    <property type="match status" value="1"/>
</dbReference>
<dbReference type="OrthoDB" id="998006at2759"/>
<reference evidence="8" key="1">
    <citation type="submission" date="2013-09" db="EMBL/GenBank/DDBJ databases">
        <title>Corchorus olitorius genome sequencing.</title>
        <authorList>
            <person name="Alam M."/>
            <person name="Haque M.S."/>
            <person name="Islam M.S."/>
            <person name="Emdad E.M."/>
            <person name="Islam M.M."/>
            <person name="Ahmed B."/>
            <person name="Halim A."/>
            <person name="Hossen Q.M.M."/>
            <person name="Hossain M.Z."/>
            <person name="Ahmed R."/>
            <person name="Khan M.M."/>
            <person name="Islam R."/>
            <person name="Rashid M.M."/>
            <person name="Khan S.A."/>
            <person name="Rahman M.S."/>
            <person name="Alam M."/>
            <person name="Yahiya A.S."/>
            <person name="Khan M.S."/>
            <person name="Azam M.S."/>
            <person name="Haque T."/>
            <person name="Lashkar M.Z.H."/>
            <person name="Akhand A.I."/>
            <person name="Morshed G."/>
            <person name="Roy S."/>
            <person name="Uddin K.S."/>
            <person name="Rabeya T."/>
            <person name="Hossain A.S."/>
            <person name="Chowdhury A."/>
            <person name="Snigdha A.R."/>
            <person name="Mortoza M.S."/>
            <person name="Matin S.A."/>
            <person name="Hoque S.M.E."/>
            <person name="Islam M.K."/>
            <person name="Roy D.K."/>
            <person name="Haider R."/>
            <person name="Moosa M.M."/>
            <person name="Elias S.M."/>
            <person name="Hasan A.M."/>
            <person name="Jahan S."/>
            <person name="Shafiuddin M."/>
            <person name="Mahmood N."/>
            <person name="Shommy N.S."/>
        </authorList>
    </citation>
    <scope>NUCLEOTIDE SEQUENCE [LARGE SCALE GENOMIC DNA]</scope>
    <source>
        <strain evidence="8">cv. O-4</strain>
    </source>
</reference>
<dbReference type="Gene3D" id="3.80.10.10">
    <property type="entry name" value="Ribonuclease Inhibitor"/>
    <property type="match status" value="1"/>
</dbReference>
<dbReference type="InterPro" id="IPR038005">
    <property type="entry name" value="RX-like_CC"/>
</dbReference>
<dbReference type="Proteomes" id="UP000187203">
    <property type="component" value="Unassembled WGS sequence"/>
</dbReference>
<dbReference type="GO" id="GO:0000166">
    <property type="term" value="F:nucleotide binding"/>
    <property type="evidence" value="ECO:0007669"/>
    <property type="project" value="UniProtKB-KW"/>
</dbReference>
<proteinExistence type="predicted"/>
<evidence type="ECO:0000256" key="1">
    <source>
        <dbReference type="ARBA" id="ARBA00022737"/>
    </source>
</evidence>
<dbReference type="EMBL" id="AWUE01020745">
    <property type="protein sequence ID" value="OMO66517.1"/>
    <property type="molecule type" value="Genomic_DNA"/>
</dbReference>
<protein>
    <submittedName>
        <fullName evidence="7">Uncharacterized protein</fullName>
    </submittedName>
</protein>
<feature type="domain" description="Disease resistance N-terminal" evidence="5">
    <location>
        <begin position="10"/>
        <end position="96"/>
    </location>
</feature>
<evidence type="ECO:0000256" key="2">
    <source>
        <dbReference type="ARBA" id="ARBA00022741"/>
    </source>
</evidence>
<dbReference type="PANTHER" id="PTHR47186">
    <property type="entry name" value="LEUCINE-RICH REPEAT-CONTAINING PROTEIN 57"/>
    <property type="match status" value="1"/>
</dbReference>
<dbReference type="SUPFAM" id="SSF52058">
    <property type="entry name" value="L domain-like"/>
    <property type="match status" value="1"/>
</dbReference>
<dbReference type="Gene3D" id="1.20.5.4130">
    <property type="match status" value="1"/>
</dbReference>
<dbReference type="Gene3D" id="3.40.367.20">
    <property type="match status" value="1"/>
</dbReference>
<dbReference type="GO" id="GO:0006952">
    <property type="term" value="P:defense response"/>
    <property type="evidence" value="ECO:0007669"/>
    <property type="project" value="UniProtKB-KW"/>
</dbReference>
<evidence type="ECO:0000259" key="5">
    <source>
        <dbReference type="Pfam" id="PF18052"/>
    </source>
</evidence>
<keyword evidence="4" id="KW-0175">Coiled coil</keyword>
<evidence type="ECO:0000256" key="3">
    <source>
        <dbReference type="ARBA" id="ARBA00022821"/>
    </source>
</evidence>
<name>A0A1R3H865_9ROSI</name>
<evidence type="ECO:0000313" key="8">
    <source>
        <dbReference type="Proteomes" id="UP000187203"/>
    </source>
</evidence>
<keyword evidence="1" id="KW-0677">Repeat</keyword>